<dbReference type="AlphaFoldDB" id="A0A853ZX62"/>
<dbReference type="Pfam" id="PF00884">
    <property type="entry name" value="Sulfatase"/>
    <property type="match status" value="1"/>
</dbReference>
<dbReference type="NCBIfam" id="TIGR03417">
    <property type="entry name" value="chol_sulfatase"/>
    <property type="match status" value="1"/>
</dbReference>
<protein>
    <submittedName>
        <fullName evidence="6">Choline-sulfatase</fullName>
    </submittedName>
</protein>
<evidence type="ECO:0000256" key="1">
    <source>
        <dbReference type="ARBA" id="ARBA00008779"/>
    </source>
</evidence>
<dbReference type="Gene3D" id="3.40.720.10">
    <property type="entry name" value="Alkaline Phosphatase, subunit A"/>
    <property type="match status" value="1"/>
</dbReference>
<dbReference type="InterPro" id="IPR000917">
    <property type="entry name" value="Sulfatase_N"/>
</dbReference>
<dbReference type="InterPro" id="IPR024607">
    <property type="entry name" value="Sulfatase_CS"/>
</dbReference>
<dbReference type="CDD" id="cd16032">
    <property type="entry name" value="choline-sulfatase"/>
    <property type="match status" value="1"/>
</dbReference>
<comment type="caution">
    <text evidence="6">The sequence shown here is derived from an EMBL/GenBank/DDBJ whole genome shotgun (WGS) entry which is preliminary data.</text>
</comment>
<feature type="domain" description="Choline sulfatase enzyme C-terminal" evidence="5">
    <location>
        <begin position="446"/>
        <end position="497"/>
    </location>
</feature>
<keyword evidence="2" id="KW-0479">Metal-binding</keyword>
<evidence type="ECO:0000259" key="5">
    <source>
        <dbReference type="Pfam" id="PF12411"/>
    </source>
</evidence>
<reference evidence="6 7" key="1">
    <citation type="submission" date="2016-11" db="EMBL/GenBank/DDBJ databases">
        <title>Draft genome of Pseudomonas versuta A4R1.12.</title>
        <authorList>
            <person name="See-Too W.-S."/>
        </authorList>
    </citation>
    <scope>NUCLEOTIDE SEQUENCE [LARGE SCALE GENOMIC DNA]</scope>
    <source>
        <strain evidence="6 7">A4R1.12</strain>
    </source>
</reference>
<accession>A0A853ZX62</accession>
<evidence type="ECO:0000259" key="4">
    <source>
        <dbReference type="Pfam" id="PF00884"/>
    </source>
</evidence>
<dbReference type="InterPro" id="IPR017785">
    <property type="entry name" value="Choline-sulfatase"/>
</dbReference>
<dbReference type="GO" id="GO:0046872">
    <property type="term" value="F:metal ion binding"/>
    <property type="evidence" value="ECO:0007669"/>
    <property type="project" value="UniProtKB-KW"/>
</dbReference>
<dbReference type="PANTHER" id="PTHR45953">
    <property type="entry name" value="IDURONATE 2-SULFATASE"/>
    <property type="match status" value="1"/>
</dbReference>
<comment type="similarity">
    <text evidence="1">Belongs to the sulfatase family.</text>
</comment>
<dbReference type="EMBL" id="MPJD01000021">
    <property type="protein sequence ID" value="OKA22044.1"/>
    <property type="molecule type" value="Genomic_DNA"/>
</dbReference>
<evidence type="ECO:0000256" key="2">
    <source>
        <dbReference type="ARBA" id="ARBA00022723"/>
    </source>
</evidence>
<proteinExistence type="inferred from homology"/>
<dbReference type="InterPro" id="IPR017850">
    <property type="entry name" value="Alkaline_phosphatase_core_sf"/>
</dbReference>
<dbReference type="GO" id="GO:0005737">
    <property type="term" value="C:cytoplasm"/>
    <property type="evidence" value="ECO:0007669"/>
    <property type="project" value="TreeGrafter"/>
</dbReference>
<dbReference type="GO" id="GO:0008484">
    <property type="term" value="F:sulfuric ester hydrolase activity"/>
    <property type="evidence" value="ECO:0007669"/>
    <property type="project" value="TreeGrafter"/>
</dbReference>
<dbReference type="SUPFAM" id="SSF53649">
    <property type="entry name" value="Alkaline phosphatase-like"/>
    <property type="match status" value="1"/>
</dbReference>
<sequence length="502" mass="56727">MSRKNILFIMADQMAAPLLPIYGPSPIKLPNLSRLAAQGVVFDAAYCNSPLCAPSRFTLVSGQLPSKIGAYDNAADLPGDVPTYAHYLRRMGYRTALAGKMHFCGPDQLHGFEERLTSDIYPADYGWSVNWDEPDARPTWYHNMASVLQAGPCVRTNQLDFDEEVVFKAQQYLFDHIREDGDRPFCLTVSMTHPHDPYTIPKPYWDMYCDEDIPLPETPPQASLDPHSQRLLKAYDLWDKPLPVDKIRDARRAYFGACSYIDDNIGKLLQTLEDTGLADNTVIVFSGDHGDMLGERGLWYKMHWFDMAARVPLLVYAPGQFEPARVGAAVSTADLLPTFVELAGGTLEAGLDLDGRSLVSHLRGEGGHDEVFGEYMAEGTISPLMMIRRGAYKFIYSEDDPCLLFDLHNDPREREELSQSPDHQSLFNDFLAEARAKWDIPAIHRQVLASQRRRRLVTQSLATGKLTSWDHQPWVDASQQYMRNHIDLDDLERKARYPQVGG</sequence>
<dbReference type="InterPro" id="IPR025863">
    <property type="entry name" value="Choline_sulf_C_dom"/>
</dbReference>
<evidence type="ECO:0000313" key="6">
    <source>
        <dbReference type="EMBL" id="OKA22044.1"/>
    </source>
</evidence>
<dbReference type="Pfam" id="PF12411">
    <property type="entry name" value="Choline_sulf_C"/>
    <property type="match status" value="1"/>
</dbReference>
<dbReference type="PANTHER" id="PTHR45953:SF1">
    <property type="entry name" value="IDURONATE 2-SULFATASE"/>
    <property type="match status" value="1"/>
</dbReference>
<dbReference type="RefSeq" id="WP_073509952.1">
    <property type="nucleotide sequence ID" value="NZ_MPJD01000021.1"/>
</dbReference>
<dbReference type="PROSITE" id="PS00149">
    <property type="entry name" value="SULFATASE_2"/>
    <property type="match status" value="1"/>
</dbReference>
<feature type="domain" description="Sulfatase N-terminal" evidence="4">
    <location>
        <begin position="4"/>
        <end position="344"/>
    </location>
</feature>
<organism evidence="6 7">
    <name type="scientific">Pseudomonas versuta</name>
    <dbReference type="NCBI Taxonomy" id="1788301"/>
    <lineage>
        <taxon>Bacteria</taxon>
        <taxon>Pseudomonadati</taxon>
        <taxon>Pseudomonadota</taxon>
        <taxon>Gammaproteobacteria</taxon>
        <taxon>Pseudomonadales</taxon>
        <taxon>Pseudomonadaceae</taxon>
        <taxon>Pseudomonas</taxon>
    </lineage>
</organism>
<evidence type="ECO:0000313" key="7">
    <source>
        <dbReference type="Proteomes" id="UP000185990"/>
    </source>
</evidence>
<keyword evidence="3" id="KW-0378">Hydrolase</keyword>
<gene>
    <name evidence="6" type="ORF">BOH74_15335</name>
</gene>
<dbReference type="Proteomes" id="UP000185990">
    <property type="component" value="Unassembled WGS sequence"/>
</dbReference>
<name>A0A853ZX62_9PSED</name>
<evidence type="ECO:0000256" key="3">
    <source>
        <dbReference type="ARBA" id="ARBA00022801"/>
    </source>
</evidence>
<dbReference type="FunFam" id="3.40.720.10:FF:000032">
    <property type="entry name" value="Choline sulfatase"/>
    <property type="match status" value="1"/>
</dbReference>